<dbReference type="Pfam" id="PF02826">
    <property type="entry name" value="2-Hacid_dh_C"/>
    <property type="match status" value="1"/>
</dbReference>
<keyword evidence="2 3" id="KW-0560">Oxidoreductase</keyword>
<dbReference type="SUPFAM" id="SSF51735">
    <property type="entry name" value="NAD(P)-binding Rossmann-fold domains"/>
    <property type="match status" value="1"/>
</dbReference>
<evidence type="ECO:0000256" key="3">
    <source>
        <dbReference type="RuleBase" id="RU003719"/>
    </source>
</evidence>
<keyword evidence="7" id="KW-1185">Reference proteome</keyword>
<comment type="caution">
    <text evidence="6">The sequence shown here is derived from an EMBL/GenBank/DDBJ whole genome shotgun (WGS) entry which is preliminary data.</text>
</comment>
<organism evidence="6 7">
    <name type="scientific">Caldalkalibacillus uzonensis</name>
    <dbReference type="NCBI Taxonomy" id="353224"/>
    <lineage>
        <taxon>Bacteria</taxon>
        <taxon>Bacillati</taxon>
        <taxon>Bacillota</taxon>
        <taxon>Bacilli</taxon>
        <taxon>Bacillales</taxon>
        <taxon>Bacillaceae</taxon>
        <taxon>Caldalkalibacillus</taxon>
    </lineage>
</organism>
<evidence type="ECO:0000256" key="2">
    <source>
        <dbReference type="ARBA" id="ARBA00023002"/>
    </source>
</evidence>
<dbReference type="PANTHER" id="PTHR10996">
    <property type="entry name" value="2-HYDROXYACID DEHYDROGENASE-RELATED"/>
    <property type="match status" value="1"/>
</dbReference>
<dbReference type="GO" id="GO:0047964">
    <property type="term" value="F:glyoxylate reductase (NADH) activity"/>
    <property type="evidence" value="ECO:0007669"/>
    <property type="project" value="UniProtKB-EC"/>
</dbReference>
<evidence type="ECO:0000259" key="4">
    <source>
        <dbReference type="Pfam" id="PF00389"/>
    </source>
</evidence>
<dbReference type="Proteomes" id="UP001232445">
    <property type="component" value="Unassembled WGS sequence"/>
</dbReference>
<gene>
    <name evidence="6" type="ORF">J2S00_002845</name>
</gene>
<evidence type="ECO:0000313" key="6">
    <source>
        <dbReference type="EMBL" id="MDQ0340050.1"/>
    </source>
</evidence>
<dbReference type="Gene3D" id="3.40.50.720">
    <property type="entry name" value="NAD(P)-binding Rossmann-like Domain"/>
    <property type="match status" value="2"/>
</dbReference>
<evidence type="ECO:0000313" key="7">
    <source>
        <dbReference type="Proteomes" id="UP001232445"/>
    </source>
</evidence>
<name>A0ABU0CX17_9BACI</name>
<dbReference type="InterPro" id="IPR029752">
    <property type="entry name" value="D-isomer_DH_CS1"/>
</dbReference>
<protein>
    <submittedName>
        <fullName evidence="6">Glyoxylate reductase</fullName>
        <ecNumber evidence="6">1.1.1.26</ecNumber>
    </submittedName>
</protein>
<dbReference type="PROSITE" id="PS00671">
    <property type="entry name" value="D_2_HYDROXYACID_DH_3"/>
    <property type="match status" value="1"/>
</dbReference>
<dbReference type="PROSITE" id="PS00065">
    <property type="entry name" value="D_2_HYDROXYACID_DH_1"/>
    <property type="match status" value="1"/>
</dbReference>
<evidence type="ECO:0000259" key="5">
    <source>
        <dbReference type="Pfam" id="PF02826"/>
    </source>
</evidence>
<dbReference type="InterPro" id="IPR036291">
    <property type="entry name" value="NAD(P)-bd_dom_sf"/>
</dbReference>
<dbReference type="InterPro" id="IPR006140">
    <property type="entry name" value="D-isomer_DH_NAD-bd"/>
</dbReference>
<proteinExistence type="inferred from homology"/>
<dbReference type="InterPro" id="IPR006139">
    <property type="entry name" value="D-isomer_2_OHA_DH_cat_dom"/>
</dbReference>
<reference evidence="6 7" key="1">
    <citation type="submission" date="2023-07" db="EMBL/GenBank/DDBJ databases">
        <title>Genomic Encyclopedia of Type Strains, Phase IV (KMG-IV): sequencing the most valuable type-strain genomes for metagenomic binning, comparative biology and taxonomic classification.</title>
        <authorList>
            <person name="Goeker M."/>
        </authorList>
    </citation>
    <scope>NUCLEOTIDE SEQUENCE [LARGE SCALE GENOMIC DNA]</scope>
    <source>
        <strain evidence="6 7">DSM 17740</strain>
    </source>
</reference>
<dbReference type="EMBL" id="JAUSUQ010000011">
    <property type="protein sequence ID" value="MDQ0340050.1"/>
    <property type="molecule type" value="Genomic_DNA"/>
</dbReference>
<dbReference type="CDD" id="cd05301">
    <property type="entry name" value="GDH"/>
    <property type="match status" value="1"/>
</dbReference>
<feature type="domain" description="D-isomer specific 2-hydroxyacid dehydrogenase catalytic" evidence="4">
    <location>
        <begin position="6"/>
        <end position="319"/>
    </location>
</feature>
<dbReference type="EC" id="1.1.1.26" evidence="6"/>
<accession>A0ABU0CX17</accession>
<dbReference type="SUPFAM" id="SSF52283">
    <property type="entry name" value="Formate/glycerate dehydrogenase catalytic domain-like"/>
    <property type="match status" value="1"/>
</dbReference>
<dbReference type="Pfam" id="PF00389">
    <property type="entry name" value="2-Hacid_dh"/>
    <property type="match status" value="1"/>
</dbReference>
<evidence type="ECO:0000256" key="1">
    <source>
        <dbReference type="ARBA" id="ARBA00005854"/>
    </source>
</evidence>
<comment type="similarity">
    <text evidence="1 3">Belongs to the D-isomer specific 2-hydroxyacid dehydrogenase family.</text>
</comment>
<dbReference type="RefSeq" id="WP_307341004.1">
    <property type="nucleotide sequence ID" value="NZ_JAUSUQ010000011.1"/>
</dbReference>
<dbReference type="InterPro" id="IPR029753">
    <property type="entry name" value="D-isomer_DH_CS"/>
</dbReference>
<dbReference type="InterPro" id="IPR050223">
    <property type="entry name" value="D-isomer_2-hydroxyacid_DH"/>
</dbReference>
<sequence>MAKPYVFITMQIPNEIVSLLEKVAHVGMWEADIPCPRDKLLEEAAKADALFTMVVDRIDEEVLRTGQNLKLVANMAVGYDNIDLKTAKQLGIMVTNTPDVLSEATADLTFALLMATARRLVEASLALYEGKWTSWSPMYMAGQDVYGKTLGIVGMGRIGEAVARRAKGFDMEILYHNRHRKPDAEEKLGATYCSFEQLLQQADFVVSLAPLTPETRHLFGRREFELMKKTAIFINASRGPVVDEDALYHALKEKQIWAAGLDVFQQEPVPIDHPLLTLPNLVPLPHIGSASIPARMAMARLAAENIMLGLSGQKPKTLIDEAMWTSHRSR</sequence>
<dbReference type="PANTHER" id="PTHR10996:SF283">
    <property type="entry name" value="GLYOXYLATE_HYDROXYPYRUVATE REDUCTASE B"/>
    <property type="match status" value="1"/>
</dbReference>
<feature type="domain" description="D-isomer specific 2-hydroxyacid dehydrogenase NAD-binding" evidence="5">
    <location>
        <begin position="110"/>
        <end position="288"/>
    </location>
</feature>